<evidence type="ECO:0008006" key="4">
    <source>
        <dbReference type="Google" id="ProtNLM"/>
    </source>
</evidence>
<reference evidence="3" key="1">
    <citation type="submission" date="2017-06" db="EMBL/GenBank/DDBJ databases">
        <title>Capnocytophaga spp. assemblies.</title>
        <authorList>
            <person name="Gulvik C.A."/>
        </authorList>
    </citation>
    <scope>NUCLEOTIDE SEQUENCE [LARGE SCALE GENOMIC DNA]</scope>
    <source>
        <strain evidence="3">H4486</strain>
    </source>
</reference>
<evidence type="ECO:0000256" key="1">
    <source>
        <dbReference type="SAM" id="SignalP"/>
    </source>
</evidence>
<name>A0A250F675_CAPSP</name>
<dbReference type="EMBL" id="CP022383">
    <property type="protein sequence ID" value="ATA79725.1"/>
    <property type="molecule type" value="Genomic_DNA"/>
</dbReference>
<dbReference type="RefSeq" id="WP_095901597.1">
    <property type="nucleotide sequence ID" value="NZ_CP022383.1"/>
</dbReference>
<dbReference type="SUPFAM" id="SSF56925">
    <property type="entry name" value="OMPA-like"/>
    <property type="match status" value="1"/>
</dbReference>
<evidence type="ECO:0000313" key="2">
    <source>
        <dbReference type="EMBL" id="ATA79725.1"/>
    </source>
</evidence>
<proteinExistence type="predicted"/>
<sequence>MKNLLFFTLLLFALHTSAQEAYNKGDVFIDVCTSIGNAGVGYGGEIHYAFAPLFSVGAQFNSQSFNFNDKYITSFLPKLSADFHFGNRTTIDWYAGLSGGYFIWQSNDPYENAGNTGCVITPPTYDISLRNNHKNNFIAWGAHLGFRYFIFKNVGLNGQASLGNVRWFKVGVSIKI</sequence>
<organism evidence="2 3">
    <name type="scientific">Capnocytophaga sputigena</name>
    <dbReference type="NCBI Taxonomy" id="1019"/>
    <lineage>
        <taxon>Bacteria</taxon>
        <taxon>Pseudomonadati</taxon>
        <taxon>Bacteroidota</taxon>
        <taxon>Flavobacteriia</taxon>
        <taxon>Flavobacteriales</taxon>
        <taxon>Flavobacteriaceae</taxon>
        <taxon>Capnocytophaga</taxon>
    </lineage>
</organism>
<dbReference type="Proteomes" id="UP000217334">
    <property type="component" value="Chromosome"/>
</dbReference>
<protein>
    <recommendedName>
        <fullName evidence="4">Outer membrane protein beta-barrel domain-containing protein</fullName>
    </recommendedName>
</protein>
<accession>A0A250F675</accession>
<gene>
    <name evidence="2" type="ORF">CGC59_08580</name>
</gene>
<evidence type="ECO:0000313" key="3">
    <source>
        <dbReference type="Proteomes" id="UP000217334"/>
    </source>
</evidence>
<dbReference type="AlphaFoldDB" id="A0A250F675"/>
<dbReference type="Gene3D" id="2.40.160.20">
    <property type="match status" value="1"/>
</dbReference>
<keyword evidence="1" id="KW-0732">Signal</keyword>
<feature type="chain" id="PRO_5013213389" description="Outer membrane protein beta-barrel domain-containing protein" evidence="1">
    <location>
        <begin position="19"/>
        <end position="176"/>
    </location>
</feature>
<dbReference type="InterPro" id="IPR011250">
    <property type="entry name" value="OMP/PagP_B-barrel"/>
</dbReference>
<feature type="signal peptide" evidence="1">
    <location>
        <begin position="1"/>
        <end position="18"/>
    </location>
</feature>